<evidence type="ECO:0000313" key="6">
    <source>
        <dbReference type="Proteomes" id="UP000612456"/>
    </source>
</evidence>
<evidence type="ECO:0000256" key="3">
    <source>
        <dbReference type="ARBA" id="ARBA00023163"/>
    </source>
</evidence>
<dbReference type="InterPro" id="IPR014710">
    <property type="entry name" value="RmlC-like_jellyroll"/>
</dbReference>
<dbReference type="GO" id="GO:0003700">
    <property type="term" value="F:DNA-binding transcription factor activity"/>
    <property type="evidence" value="ECO:0007669"/>
    <property type="project" value="InterPro"/>
</dbReference>
<dbReference type="Gene3D" id="2.60.120.10">
    <property type="entry name" value="Jelly Rolls"/>
    <property type="match status" value="1"/>
</dbReference>
<feature type="domain" description="HTH araC/xylS-type" evidence="4">
    <location>
        <begin position="194"/>
        <end position="292"/>
    </location>
</feature>
<reference evidence="5" key="2">
    <citation type="submission" date="2020-09" db="EMBL/GenBank/DDBJ databases">
        <authorList>
            <person name="Sun Q."/>
            <person name="Zhou Y."/>
        </authorList>
    </citation>
    <scope>NUCLEOTIDE SEQUENCE</scope>
    <source>
        <strain evidence="5">CGMCC 1.15178</strain>
    </source>
</reference>
<keyword evidence="2" id="KW-0238">DNA-binding</keyword>
<keyword evidence="3" id="KW-0804">Transcription</keyword>
<gene>
    <name evidence="5" type="ORF">GCM10010911_11210</name>
</gene>
<dbReference type="Proteomes" id="UP000612456">
    <property type="component" value="Unassembled WGS sequence"/>
</dbReference>
<evidence type="ECO:0000256" key="1">
    <source>
        <dbReference type="ARBA" id="ARBA00023015"/>
    </source>
</evidence>
<keyword evidence="1" id="KW-0805">Transcription regulation</keyword>
<dbReference type="PANTHER" id="PTHR43280">
    <property type="entry name" value="ARAC-FAMILY TRANSCRIPTIONAL REGULATOR"/>
    <property type="match status" value="1"/>
</dbReference>
<name>A0A916YPJ9_9BACL</name>
<dbReference type="RefSeq" id="WP_188989905.1">
    <property type="nucleotide sequence ID" value="NZ_BMHP01000001.1"/>
</dbReference>
<organism evidence="5 6">
    <name type="scientific">Paenibacillus nasutitermitis</name>
    <dbReference type="NCBI Taxonomy" id="1652958"/>
    <lineage>
        <taxon>Bacteria</taxon>
        <taxon>Bacillati</taxon>
        <taxon>Bacillota</taxon>
        <taxon>Bacilli</taxon>
        <taxon>Bacillales</taxon>
        <taxon>Paenibacillaceae</taxon>
        <taxon>Paenibacillus</taxon>
    </lineage>
</organism>
<dbReference type="EMBL" id="BMHP01000001">
    <property type="protein sequence ID" value="GGD55285.1"/>
    <property type="molecule type" value="Genomic_DNA"/>
</dbReference>
<keyword evidence="6" id="KW-1185">Reference proteome</keyword>
<dbReference type="Gene3D" id="1.10.10.60">
    <property type="entry name" value="Homeodomain-like"/>
    <property type="match status" value="2"/>
</dbReference>
<dbReference type="SMART" id="SM00342">
    <property type="entry name" value="HTH_ARAC"/>
    <property type="match status" value="1"/>
</dbReference>
<evidence type="ECO:0000313" key="5">
    <source>
        <dbReference type="EMBL" id="GGD55285.1"/>
    </source>
</evidence>
<dbReference type="PROSITE" id="PS01124">
    <property type="entry name" value="HTH_ARAC_FAMILY_2"/>
    <property type="match status" value="1"/>
</dbReference>
<reference evidence="5" key="1">
    <citation type="journal article" date="2014" name="Int. J. Syst. Evol. Microbiol.">
        <title>Complete genome sequence of Corynebacterium casei LMG S-19264T (=DSM 44701T), isolated from a smear-ripened cheese.</title>
        <authorList>
            <consortium name="US DOE Joint Genome Institute (JGI-PGF)"/>
            <person name="Walter F."/>
            <person name="Albersmeier A."/>
            <person name="Kalinowski J."/>
            <person name="Ruckert C."/>
        </authorList>
    </citation>
    <scope>NUCLEOTIDE SEQUENCE</scope>
    <source>
        <strain evidence="5">CGMCC 1.15178</strain>
    </source>
</reference>
<accession>A0A916YPJ9</accession>
<evidence type="ECO:0000256" key="2">
    <source>
        <dbReference type="ARBA" id="ARBA00023125"/>
    </source>
</evidence>
<sequence length="297" mass="34868">MKDNRFARTRLYEAFSIKQIISFHYFEFAKDFTFEGEKHDFWEFIYVDKGEMEVFADTEGYCLKQGDMIFHKPNEFHGVWANNKIAPNVIIVSFVCRSAEMAFFENKIFTLDEGQREILSQLVKSGFAAFMPPFDNPRDHTLVRRADAPVGSEQLIKIHLELLLIQLLHGSSPTRSEQRLSGATKEKSEDNLVQRMTAYMENHLYEELNLEQIYRNFNLSKSHALALFKKKTGQSIMKFYRSLKIDQARQMIREEQYNFSEIAERLHYSSIHSFSRQFKSAMDMSPSEYARSVKARV</sequence>
<comment type="caution">
    <text evidence="5">The sequence shown here is derived from an EMBL/GenBank/DDBJ whole genome shotgun (WGS) entry which is preliminary data.</text>
</comment>
<dbReference type="AlphaFoldDB" id="A0A916YPJ9"/>
<proteinExistence type="predicted"/>
<protein>
    <recommendedName>
        <fullName evidence="4">HTH araC/xylS-type domain-containing protein</fullName>
    </recommendedName>
</protein>
<evidence type="ECO:0000259" key="4">
    <source>
        <dbReference type="PROSITE" id="PS01124"/>
    </source>
</evidence>
<dbReference type="SUPFAM" id="SSF46689">
    <property type="entry name" value="Homeodomain-like"/>
    <property type="match status" value="2"/>
</dbReference>
<dbReference type="InterPro" id="IPR009057">
    <property type="entry name" value="Homeodomain-like_sf"/>
</dbReference>
<dbReference type="Pfam" id="PF12833">
    <property type="entry name" value="HTH_18"/>
    <property type="match status" value="1"/>
</dbReference>
<dbReference type="Pfam" id="PF02311">
    <property type="entry name" value="AraC_binding"/>
    <property type="match status" value="1"/>
</dbReference>
<dbReference type="InterPro" id="IPR003313">
    <property type="entry name" value="AraC-bd"/>
</dbReference>
<dbReference type="InterPro" id="IPR018060">
    <property type="entry name" value="HTH_AraC"/>
</dbReference>
<dbReference type="PANTHER" id="PTHR43280:SF2">
    <property type="entry name" value="HTH-TYPE TRANSCRIPTIONAL REGULATOR EXSA"/>
    <property type="match status" value="1"/>
</dbReference>
<dbReference type="InterPro" id="IPR011051">
    <property type="entry name" value="RmlC_Cupin_sf"/>
</dbReference>
<dbReference type="GO" id="GO:0043565">
    <property type="term" value="F:sequence-specific DNA binding"/>
    <property type="evidence" value="ECO:0007669"/>
    <property type="project" value="InterPro"/>
</dbReference>
<dbReference type="SUPFAM" id="SSF51182">
    <property type="entry name" value="RmlC-like cupins"/>
    <property type="match status" value="1"/>
</dbReference>